<organism evidence="2 3">
    <name type="scientific">Armillaria solidipes</name>
    <dbReference type="NCBI Taxonomy" id="1076256"/>
    <lineage>
        <taxon>Eukaryota</taxon>
        <taxon>Fungi</taxon>
        <taxon>Dikarya</taxon>
        <taxon>Basidiomycota</taxon>
        <taxon>Agaricomycotina</taxon>
        <taxon>Agaricomycetes</taxon>
        <taxon>Agaricomycetidae</taxon>
        <taxon>Agaricales</taxon>
        <taxon>Marasmiineae</taxon>
        <taxon>Physalacriaceae</taxon>
        <taxon>Armillaria</taxon>
    </lineage>
</organism>
<accession>A0A2H3BW22</accession>
<reference evidence="3" key="1">
    <citation type="journal article" date="2017" name="Nat. Ecol. Evol.">
        <title>Genome expansion and lineage-specific genetic innovations in the forest pathogenic fungi Armillaria.</title>
        <authorList>
            <person name="Sipos G."/>
            <person name="Prasanna A.N."/>
            <person name="Walter M.C."/>
            <person name="O'Connor E."/>
            <person name="Balint B."/>
            <person name="Krizsan K."/>
            <person name="Kiss B."/>
            <person name="Hess J."/>
            <person name="Varga T."/>
            <person name="Slot J."/>
            <person name="Riley R."/>
            <person name="Boka B."/>
            <person name="Rigling D."/>
            <person name="Barry K."/>
            <person name="Lee J."/>
            <person name="Mihaltcheva S."/>
            <person name="LaButti K."/>
            <person name="Lipzen A."/>
            <person name="Waldron R."/>
            <person name="Moloney N.M."/>
            <person name="Sperisen C."/>
            <person name="Kredics L."/>
            <person name="Vagvoelgyi C."/>
            <person name="Patrignani A."/>
            <person name="Fitzpatrick D."/>
            <person name="Nagy I."/>
            <person name="Doyle S."/>
            <person name="Anderson J.B."/>
            <person name="Grigoriev I.V."/>
            <person name="Gueldener U."/>
            <person name="Muensterkoetter M."/>
            <person name="Nagy L.G."/>
        </authorList>
    </citation>
    <scope>NUCLEOTIDE SEQUENCE [LARGE SCALE GENOMIC DNA]</scope>
    <source>
        <strain evidence="3">28-4</strain>
    </source>
</reference>
<sequence length="122" mass="13379">MPSLFRREQFSEGDETVLLVVVIFAMAVVGLCIIIGCFYLYRRARSPSQCQYATDPPITFMQMNVMEKSSENDLHIYNAGPVPVGVPGQGQCWLLSMPAFLDAEKGIQTEISNVEGGVGSSK</sequence>
<evidence type="ECO:0000313" key="2">
    <source>
        <dbReference type="EMBL" id="PBK67256.1"/>
    </source>
</evidence>
<evidence type="ECO:0000256" key="1">
    <source>
        <dbReference type="SAM" id="Phobius"/>
    </source>
</evidence>
<evidence type="ECO:0000313" key="3">
    <source>
        <dbReference type="Proteomes" id="UP000218334"/>
    </source>
</evidence>
<keyword evidence="1" id="KW-0472">Membrane</keyword>
<gene>
    <name evidence="2" type="ORF">ARMSODRAFT_959427</name>
</gene>
<proteinExistence type="predicted"/>
<keyword evidence="3" id="KW-1185">Reference proteome</keyword>
<name>A0A2H3BW22_9AGAR</name>
<dbReference type="AlphaFoldDB" id="A0A2H3BW22"/>
<dbReference type="Proteomes" id="UP000218334">
    <property type="component" value="Unassembled WGS sequence"/>
</dbReference>
<feature type="transmembrane region" description="Helical" evidence="1">
    <location>
        <begin position="16"/>
        <end position="41"/>
    </location>
</feature>
<keyword evidence="1" id="KW-0812">Transmembrane</keyword>
<dbReference type="EMBL" id="KZ293437">
    <property type="protein sequence ID" value="PBK67256.1"/>
    <property type="molecule type" value="Genomic_DNA"/>
</dbReference>
<keyword evidence="1" id="KW-1133">Transmembrane helix</keyword>
<protein>
    <submittedName>
        <fullName evidence="2">Uncharacterized protein</fullName>
    </submittedName>
</protein>